<organism evidence="2 3">
    <name type="scientific">Pleurodeles waltl</name>
    <name type="common">Iberian ribbed newt</name>
    <dbReference type="NCBI Taxonomy" id="8319"/>
    <lineage>
        <taxon>Eukaryota</taxon>
        <taxon>Metazoa</taxon>
        <taxon>Chordata</taxon>
        <taxon>Craniata</taxon>
        <taxon>Vertebrata</taxon>
        <taxon>Euteleostomi</taxon>
        <taxon>Amphibia</taxon>
        <taxon>Batrachia</taxon>
        <taxon>Caudata</taxon>
        <taxon>Salamandroidea</taxon>
        <taxon>Salamandridae</taxon>
        <taxon>Pleurodelinae</taxon>
        <taxon>Pleurodeles</taxon>
    </lineage>
</organism>
<feature type="region of interest" description="Disordered" evidence="1">
    <location>
        <begin position="338"/>
        <end position="448"/>
    </location>
</feature>
<comment type="caution">
    <text evidence="2">The sequence shown here is derived from an EMBL/GenBank/DDBJ whole genome shotgun (WGS) entry which is preliminary data.</text>
</comment>
<evidence type="ECO:0000313" key="2">
    <source>
        <dbReference type="EMBL" id="KAJ1170505.1"/>
    </source>
</evidence>
<sequence>MGSTTRFLMNGLAKPSRGLQYTGIKISLFVDRDKLTVTKACKFLVIADEEESHFIQESLKSFITDSVQKAVSVSMLDVSKNLEASLSKIISASHLPSTKGKKRAVSLPGPSKGVSAGPSTREVSKSGPPHSPLHITHVKDTDDDDDDSPSHTDDMDGSSDPYYYGPPEKRRRISPNDGGDVHPVSQALVDHSGEPLFDPSLMVHPNSKEWSLQFRIRDHDSLFADTFIGEACLRLKGSRTMGSTTRFLMNGLAKPSRGLQYTGIKISLFVDRDKLTVTKACKFLVIADEEESHFIQESLKSFITDSVQKAVSVSMLDVSKNLEASLSKIISASHLPSTKGKKRAVSLPGPSKGVSAGPSTREVSKSGLPHSPLHITHVKDTDDDDDDSPSHTDDMDGSSDPYYYGPPEKRRRISPNDSGDVHPVSQALVDHSGEPLFDPSLMVHPNSK</sequence>
<dbReference type="AlphaFoldDB" id="A0AAV7T2P5"/>
<dbReference type="Proteomes" id="UP001066276">
    <property type="component" value="Chromosome 4_1"/>
</dbReference>
<accession>A0AAV7T2P5</accession>
<reference evidence="2" key="1">
    <citation type="journal article" date="2022" name="bioRxiv">
        <title>Sequencing and chromosome-scale assembly of the giantPleurodeles waltlgenome.</title>
        <authorList>
            <person name="Brown T."/>
            <person name="Elewa A."/>
            <person name="Iarovenko S."/>
            <person name="Subramanian E."/>
            <person name="Araus A.J."/>
            <person name="Petzold A."/>
            <person name="Susuki M."/>
            <person name="Suzuki K.-i.T."/>
            <person name="Hayashi T."/>
            <person name="Toyoda A."/>
            <person name="Oliveira C."/>
            <person name="Osipova E."/>
            <person name="Leigh N.D."/>
            <person name="Simon A."/>
            <person name="Yun M.H."/>
        </authorList>
    </citation>
    <scope>NUCLEOTIDE SEQUENCE</scope>
    <source>
        <strain evidence="2">20211129_DDA</strain>
        <tissue evidence="2">Liver</tissue>
    </source>
</reference>
<dbReference type="EMBL" id="JANPWB010000007">
    <property type="protein sequence ID" value="KAJ1170505.1"/>
    <property type="molecule type" value="Genomic_DNA"/>
</dbReference>
<feature type="non-terminal residue" evidence="2">
    <location>
        <position position="448"/>
    </location>
</feature>
<evidence type="ECO:0000256" key="1">
    <source>
        <dbReference type="SAM" id="MobiDB-lite"/>
    </source>
</evidence>
<gene>
    <name evidence="2" type="ORF">NDU88_002380</name>
</gene>
<feature type="region of interest" description="Disordered" evidence="1">
    <location>
        <begin position="97"/>
        <end position="185"/>
    </location>
</feature>
<protein>
    <submittedName>
        <fullName evidence="2">Uncharacterized protein</fullName>
    </submittedName>
</protein>
<proteinExistence type="predicted"/>
<keyword evidence="3" id="KW-1185">Reference proteome</keyword>
<evidence type="ECO:0000313" key="3">
    <source>
        <dbReference type="Proteomes" id="UP001066276"/>
    </source>
</evidence>
<name>A0AAV7T2P5_PLEWA</name>